<evidence type="ECO:0000313" key="2">
    <source>
        <dbReference type="Proteomes" id="UP000790347"/>
    </source>
</evidence>
<dbReference type="EMBL" id="ASGP02000003">
    <property type="protein sequence ID" value="KAH9518033.1"/>
    <property type="molecule type" value="Genomic_DNA"/>
</dbReference>
<accession>A0A922I3V0</accession>
<protein>
    <submittedName>
        <fullName evidence="1">Uncharacterized protein</fullName>
    </submittedName>
</protein>
<reference evidence="1" key="1">
    <citation type="submission" date="2013-05" db="EMBL/GenBank/DDBJ databases">
        <authorList>
            <person name="Yim A.K.Y."/>
            <person name="Chan T.F."/>
            <person name="Ji K.M."/>
            <person name="Liu X.Y."/>
            <person name="Zhou J.W."/>
            <person name="Li R.Q."/>
            <person name="Yang K.Y."/>
            <person name="Li J."/>
            <person name="Li M."/>
            <person name="Law P.T.W."/>
            <person name="Wu Y.L."/>
            <person name="Cai Z.L."/>
            <person name="Qin H."/>
            <person name="Bao Y."/>
            <person name="Leung R.K.K."/>
            <person name="Ng P.K.S."/>
            <person name="Zou J."/>
            <person name="Zhong X.J."/>
            <person name="Ran P.X."/>
            <person name="Zhong N.S."/>
            <person name="Liu Z.G."/>
            <person name="Tsui S.K.W."/>
        </authorList>
    </citation>
    <scope>NUCLEOTIDE SEQUENCE</scope>
    <source>
        <strain evidence="1">Derf</strain>
        <tissue evidence="1">Whole organism</tissue>
    </source>
</reference>
<reference evidence="1" key="2">
    <citation type="journal article" date="2022" name="Res Sq">
        <title>Comparative Genomics Reveals Insights into the Divergent Evolution of Astigmatic Mites and Household Pest Adaptations.</title>
        <authorList>
            <person name="Xiong Q."/>
            <person name="Wan A.T.-Y."/>
            <person name="Liu X.-Y."/>
            <person name="Fung C.S.-H."/>
            <person name="Xiao X."/>
            <person name="Malainual N."/>
            <person name="Hou J."/>
            <person name="Wang L."/>
            <person name="Wang M."/>
            <person name="Yang K."/>
            <person name="Cui Y."/>
            <person name="Leung E."/>
            <person name="Nong W."/>
            <person name="Shin S.-K."/>
            <person name="Au S."/>
            <person name="Jeong K.Y."/>
            <person name="Chew F.T."/>
            <person name="Hui J."/>
            <person name="Leung T.F."/>
            <person name="Tungtrongchitr A."/>
            <person name="Zhong N."/>
            <person name="Liu Z."/>
            <person name="Tsui S."/>
        </authorList>
    </citation>
    <scope>NUCLEOTIDE SEQUENCE</scope>
    <source>
        <strain evidence="1">Derf</strain>
        <tissue evidence="1">Whole organism</tissue>
    </source>
</reference>
<dbReference type="AlphaFoldDB" id="A0A922I3V0"/>
<gene>
    <name evidence="1" type="ORF">DERF_008636</name>
</gene>
<sequence>MASNDTLNWIRFFFHSVSGVFFQSGGKKWFLSALNSRIHFLTDRTMFGRSIGHSVFRIECKLNEHGTMN</sequence>
<keyword evidence="2" id="KW-1185">Reference proteome</keyword>
<proteinExistence type="predicted"/>
<organism evidence="1 2">
    <name type="scientific">Dermatophagoides farinae</name>
    <name type="common">American house dust mite</name>
    <dbReference type="NCBI Taxonomy" id="6954"/>
    <lineage>
        <taxon>Eukaryota</taxon>
        <taxon>Metazoa</taxon>
        <taxon>Ecdysozoa</taxon>
        <taxon>Arthropoda</taxon>
        <taxon>Chelicerata</taxon>
        <taxon>Arachnida</taxon>
        <taxon>Acari</taxon>
        <taxon>Acariformes</taxon>
        <taxon>Sarcoptiformes</taxon>
        <taxon>Astigmata</taxon>
        <taxon>Psoroptidia</taxon>
        <taxon>Analgoidea</taxon>
        <taxon>Pyroglyphidae</taxon>
        <taxon>Dermatophagoidinae</taxon>
        <taxon>Dermatophagoides</taxon>
    </lineage>
</organism>
<dbReference type="Proteomes" id="UP000790347">
    <property type="component" value="Unassembled WGS sequence"/>
</dbReference>
<evidence type="ECO:0000313" key="1">
    <source>
        <dbReference type="EMBL" id="KAH9518033.1"/>
    </source>
</evidence>
<name>A0A922I3V0_DERFA</name>
<comment type="caution">
    <text evidence="1">The sequence shown here is derived from an EMBL/GenBank/DDBJ whole genome shotgun (WGS) entry which is preliminary data.</text>
</comment>